<proteinExistence type="predicted"/>
<feature type="region of interest" description="Disordered" evidence="1">
    <location>
        <begin position="1"/>
        <end position="40"/>
    </location>
</feature>
<evidence type="ECO:0000256" key="1">
    <source>
        <dbReference type="SAM" id="MobiDB-lite"/>
    </source>
</evidence>
<feature type="region of interest" description="Disordered" evidence="1">
    <location>
        <begin position="76"/>
        <end position="191"/>
    </location>
</feature>
<feature type="compositionally biased region" description="Low complexity" evidence="1">
    <location>
        <begin position="113"/>
        <end position="134"/>
    </location>
</feature>
<feature type="compositionally biased region" description="Polar residues" evidence="1">
    <location>
        <begin position="169"/>
        <end position="191"/>
    </location>
</feature>
<gene>
    <name evidence="2" type="ORF">OBBRIDRAFT_230433</name>
</gene>
<keyword evidence="3" id="KW-1185">Reference proteome</keyword>
<sequence length="191" mass="20464">MRGTVSIANKRPRLAPNIGSPDVLGPHSAPAGFGNQSSPYSFRLDVDMSQYGTNVPPVTHAHSHPSLSALYNGPGSVSNVHSATSSQPAFFPQAPFDPPRPLNPPTLRSVAFSPQSSSSYPQQQQNQGGFPHQGRPQASQHGTSTNWFVELLNTPTEPAGTHHPPSDGHLSSFSWPVHVQQTQTQHENGAR</sequence>
<reference evidence="2 3" key="1">
    <citation type="submission" date="2016-07" db="EMBL/GenBank/DDBJ databases">
        <title>Draft genome of the white-rot fungus Obba rivulosa 3A-2.</title>
        <authorList>
            <consortium name="DOE Joint Genome Institute"/>
            <person name="Miettinen O."/>
            <person name="Riley R."/>
            <person name="Acob R."/>
            <person name="Barry K."/>
            <person name="Cullen D."/>
            <person name="De Vries R."/>
            <person name="Hainaut M."/>
            <person name="Hatakka A."/>
            <person name="Henrissat B."/>
            <person name="Hilden K."/>
            <person name="Kuo R."/>
            <person name="Labutti K."/>
            <person name="Lipzen A."/>
            <person name="Makela M.R."/>
            <person name="Sandor L."/>
            <person name="Spatafora J.W."/>
            <person name="Grigoriev I.V."/>
            <person name="Hibbett D.S."/>
        </authorList>
    </citation>
    <scope>NUCLEOTIDE SEQUENCE [LARGE SCALE GENOMIC DNA]</scope>
    <source>
        <strain evidence="2 3">3A-2</strain>
    </source>
</reference>
<evidence type="ECO:0000313" key="2">
    <source>
        <dbReference type="EMBL" id="OCH96278.1"/>
    </source>
</evidence>
<organism evidence="2 3">
    <name type="scientific">Obba rivulosa</name>
    <dbReference type="NCBI Taxonomy" id="1052685"/>
    <lineage>
        <taxon>Eukaryota</taxon>
        <taxon>Fungi</taxon>
        <taxon>Dikarya</taxon>
        <taxon>Basidiomycota</taxon>
        <taxon>Agaricomycotina</taxon>
        <taxon>Agaricomycetes</taxon>
        <taxon>Polyporales</taxon>
        <taxon>Gelatoporiaceae</taxon>
        <taxon>Obba</taxon>
    </lineage>
</organism>
<evidence type="ECO:0000313" key="3">
    <source>
        <dbReference type="Proteomes" id="UP000250043"/>
    </source>
</evidence>
<dbReference type="Proteomes" id="UP000250043">
    <property type="component" value="Unassembled WGS sequence"/>
</dbReference>
<dbReference type="AlphaFoldDB" id="A0A8E2J769"/>
<protein>
    <submittedName>
        <fullName evidence="2">Uncharacterized protein</fullName>
    </submittedName>
</protein>
<accession>A0A8E2J769</accession>
<feature type="compositionally biased region" description="Polar residues" evidence="1">
    <location>
        <begin position="136"/>
        <end position="147"/>
    </location>
</feature>
<feature type="compositionally biased region" description="Polar residues" evidence="1">
    <location>
        <begin position="76"/>
        <end position="86"/>
    </location>
</feature>
<name>A0A8E2J769_9APHY</name>
<feature type="compositionally biased region" description="Pro residues" evidence="1">
    <location>
        <begin position="95"/>
        <end position="104"/>
    </location>
</feature>
<dbReference type="EMBL" id="KV722331">
    <property type="protein sequence ID" value="OCH96278.1"/>
    <property type="molecule type" value="Genomic_DNA"/>
</dbReference>